<dbReference type="PROSITE" id="PS51319">
    <property type="entry name" value="TFIIS_N"/>
    <property type="match status" value="1"/>
</dbReference>
<feature type="region of interest" description="Disordered" evidence="5">
    <location>
        <begin position="508"/>
        <end position="566"/>
    </location>
</feature>
<sequence length="724" mass="80307">MRVGRGITYSPPVQVYPIPGHVSDGPPEPCGRWSGRAYPESGKGPDNSLVENKHPESPHPDPLAILSSLSSPSLHLSHHTPLLISLSLSHITGHSSGREEDPPGARGVGPPPSHSTVGGREVAAAALRRCLALGSLLQQPPPPPVAAVSPQLWCCDGRTLKQRRVAPRRWWGTEEGSVEVSGSDRSLPKGSASEHPVVPVHLGWSFPWGCWVLGCPASVKMATESGRLDYWRKFLGSANSDIFDVIENAILVAATDYPKEFRSRRDRIAERLFSCQLPRCSGCERVKEEAVQEEEGEFVVGEGRGEGAVGGAVEKESKVNSCVSEREVDANRVASNYSYDEAEALTEEIEEEGQMFGEVLRIKEILSNKEDESEAVLYESLRRLQLIVVSVDVLKVAMKLLLLSGKLDVHIVGRNVATEIGKAVNPLRKHRSKEIRHLVRTLLDGWKAMVDQWMNATAPPTESTPESMNPSVADNGEGLPSPPMDEGALFATQTAMELSQFFDGMDDDGNMQTNDEFGKCQERGRRSSMENRSNAMRKQQVSNQSVISEDDSQMRKQEVLKKQAKQPEVINKRSNLQKFFCIPQKPQDDLNKQCREPEGHNRQNRQSGSNAAAGPVRPQKTMFMENRFDNNTRFQQQKEAAGIQKKPLTGLQDTPKSSGEISVRDKLEAAKRKLQERYQQAEDAKRQRTVQVMELQDIPKQGPNNRQPFTKAGNNNRYWANGRC</sequence>
<feature type="compositionally biased region" description="Basic and acidic residues" evidence="5">
    <location>
        <begin position="586"/>
        <end position="601"/>
    </location>
</feature>
<dbReference type="InterPro" id="IPR003617">
    <property type="entry name" value="TFIIS/CRSP70_N_sub"/>
</dbReference>
<dbReference type="EMBL" id="NMUH01006205">
    <property type="protein sequence ID" value="MQM14726.1"/>
    <property type="molecule type" value="Genomic_DNA"/>
</dbReference>
<evidence type="ECO:0000313" key="8">
    <source>
        <dbReference type="Proteomes" id="UP000652761"/>
    </source>
</evidence>
<dbReference type="SUPFAM" id="SSF47676">
    <property type="entry name" value="Conserved domain common to transcription factors TFIIS, elongin A, CRSP70"/>
    <property type="match status" value="1"/>
</dbReference>
<feature type="compositionally biased region" description="Polar residues" evidence="5">
    <location>
        <begin position="702"/>
        <end position="718"/>
    </location>
</feature>
<accession>A0A843X1F0</accession>
<feature type="compositionally biased region" description="Basic and acidic residues" evidence="5">
    <location>
        <begin position="516"/>
        <end position="529"/>
    </location>
</feature>
<evidence type="ECO:0000256" key="2">
    <source>
        <dbReference type="ARBA" id="ARBA00023242"/>
    </source>
</evidence>
<feature type="region of interest" description="Disordered" evidence="5">
    <location>
        <begin position="582"/>
        <end position="618"/>
    </location>
</feature>
<proteinExistence type="predicted"/>
<dbReference type="Gene3D" id="1.20.930.10">
    <property type="entry name" value="Conserved domain common to transcription factors TFIIS, elongin A, CRSP70"/>
    <property type="match status" value="1"/>
</dbReference>
<keyword evidence="8" id="KW-1185">Reference proteome</keyword>
<evidence type="ECO:0000256" key="3">
    <source>
        <dbReference type="PROSITE-ProRule" id="PRU00649"/>
    </source>
</evidence>
<evidence type="ECO:0000313" key="7">
    <source>
        <dbReference type="EMBL" id="MQM14726.1"/>
    </source>
</evidence>
<comment type="subcellular location">
    <subcellularLocation>
        <location evidence="1 3">Nucleus</location>
    </subcellularLocation>
</comment>
<feature type="region of interest" description="Disordered" evidence="5">
    <location>
        <begin position="92"/>
        <end position="121"/>
    </location>
</feature>
<dbReference type="OrthoDB" id="44867at2759"/>
<keyword evidence="2 3" id="KW-0539">Nucleus</keyword>
<feature type="domain" description="TFIIS N-terminal" evidence="6">
    <location>
        <begin position="357"/>
        <end position="453"/>
    </location>
</feature>
<feature type="coiled-coil region" evidence="4">
    <location>
        <begin position="664"/>
        <end position="691"/>
    </location>
</feature>
<feature type="region of interest" description="Disordered" evidence="5">
    <location>
        <begin position="699"/>
        <end position="724"/>
    </location>
</feature>
<feature type="region of interest" description="Disordered" evidence="5">
    <location>
        <begin position="457"/>
        <end position="482"/>
    </location>
</feature>
<feature type="compositionally biased region" description="Polar residues" evidence="5">
    <location>
        <begin position="651"/>
        <end position="660"/>
    </location>
</feature>
<evidence type="ECO:0000256" key="1">
    <source>
        <dbReference type="ARBA" id="ARBA00004123"/>
    </source>
</evidence>
<dbReference type="InterPro" id="IPR035441">
    <property type="entry name" value="TFIIS/LEDGF_dom_sf"/>
</dbReference>
<evidence type="ECO:0000256" key="5">
    <source>
        <dbReference type="SAM" id="MobiDB-lite"/>
    </source>
</evidence>
<feature type="compositionally biased region" description="Polar residues" evidence="5">
    <location>
        <begin position="457"/>
        <end position="472"/>
    </location>
</feature>
<feature type="region of interest" description="Disordered" evidence="5">
    <location>
        <begin position="637"/>
        <end position="664"/>
    </location>
</feature>
<comment type="caution">
    <text evidence="7">The sequence shown here is derived from an EMBL/GenBank/DDBJ whole genome shotgun (WGS) entry which is preliminary data.</text>
</comment>
<organism evidence="7 8">
    <name type="scientific">Colocasia esculenta</name>
    <name type="common">Wild taro</name>
    <name type="synonym">Arum esculentum</name>
    <dbReference type="NCBI Taxonomy" id="4460"/>
    <lineage>
        <taxon>Eukaryota</taxon>
        <taxon>Viridiplantae</taxon>
        <taxon>Streptophyta</taxon>
        <taxon>Embryophyta</taxon>
        <taxon>Tracheophyta</taxon>
        <taxon>Spermatophyta</taxon>
        <taxon>Magnoliopsida</taxon>
        <taxon>Liliopsida</taxon>
        <taxon>Araceae</taxon>
        <taxon>Aroideae</taxon>
        <taxon>Colocasieae</taxon>
        <taxon>Colocasia</taxon>
    </lineage>
</organism>
<dbReference type="Proteomes" id="UP000652761">
    <property type="component" value="Unassembled WGS sequence"/>
</dbReference>
<dbReference type="PANTHER" id="PTHR46554:SF2">
    <property type="entry name" value="TFIIS N-TERMINAL DOMAIN-CONTAINING PROTEIN"/>
    <property type="match status" value="1"/>
</dbReference>
<dbReference type="InterPro" id="IPR017923">
    <property type="entry name" value="TFIIS_N"/>
</dbReference>
<name>A0A843X1F0_COLES</name>
<reference evidence="7" key="1">
    <citation type="submission" date="2017-07" db="EMBL/GenBank/DDBJ databases">
        <title>Taro Niue Genome Assembly and Annotation.</title>
        <authorList>
            <person name="Atibalentja N."/>
            <person name="Keating K."/>
            <person name="Fields C.J."/>
        </authorList>
    </citation>
    <scope>NUCLEOTIDE SEQUENCE</scope>
    <source>
        <strain evidence="7">Niue_2</strain>
        <tissue evidence="7">Leaf</tissue>
    </source>
</reference>
<feature type="region of interest" description="Disordered" evidence="5">
    <location>
        <begin position="18"/>
        <end position="66"/>
    </location>
</feature>
<protein>
    <recommendedName>
        <fullName evidence="6">TFIIS N-terminal domain-containing protein</fullName>
    </recommendedName>
</protein>
<dbReference type="PANTHER" id="PTHR46554">
    <property type="entry name" value="MEDIATOR OF RNA POLYMERASE II TRANSCRIPTION SUBUNIT 26A-RELATED"/>
    <property type="match status" value="1"/>
</dbReference>
<feature type="compositionally biased region" description="Basic and acidic residues" evidence="5">
    <location>
        <begin position="552"/>
        <end position="561"/>
    </location>
</feature>
<feature type="compositionally biased region" description="Polar residues" evidence="5">
    <location>
        <begin position="530"/>
        <end position="547"/>
    </location>
</feature>
<gene>
    <name evidence="7" type="ORF">Taro_047661</name>
</gene>
<dbReference type="SMART" id="SM00509">
    <property type="entry name" value="TFS2N"/>
    <property type="match status" value="1"/>
</dbReference>
<evidence type="ECO:0000259" key="6">
    <source>
        <dbReference type="PROSITE" id="PS51319"/>
    </source>
</evidence>
<dbReference type="AlphaFoldDB" id="A0A843X1F0"/>
<keyword evidence="4" id="KW-0175">Coiled coil</keyword>
<dbReference type="CDD" id="cd00183">
    <property type="entry name" value="TFIIS_I"/>
    <property type="match status" value="1"/>
</dbReference>
<dbReference type="GO" id="GO:0005634">
    <property type="term" value="C:nucleus"/>
    <property type="evidence" value="ECO:0007669"/>
    <property type="project" value="UniProtKB-SubCell"/>
</dbReference>
<evidence type="ECO:0000256" key="4">
    <source>
        <dbReference type="SAM" id="Coils"/>
    </source>
</evidence>
<dbReference type="Pfam" id="PF08711">
    <property type="entry name" value="Med26"/>
    <property type="match status" value="1"/>
</dbReference>